<keyword evidence="5" id="KW-0378">Hydrolase</keyword>
<reference evidence="5" key="1">
    <citation type="submission" date="2021-02" db="EMBL/GenBank/DDBJ databases">
        <title>First Annotated Genome of the Yellow-green Alga Tribonema minus.</title>
        <authorList>
            <person name="Mahan K.M."/>
        </authorList>
    </citation>
    <scope>NUCLEOTIDE SEQUENCE</scope>
    <source>
        <strain evidence="5">UTEX B ZZ1240</strain>
    </source>
</reference>
<sequence length="1251" mass="137956">MGEYDFSDSSDDEVEIVQEASTAADRLNATVNVEEVDVNAADEHDDYEEAEELDYSLYSPSVELIDSECQEHPDIVVESGALSTVAPPHITYQHSLPDDTIRTGISGLQLESVIFAGQMHQRFNMDGTRKAFLLGDGAGVGKGRQIAAIIYDNWRKGRRRAIWVSTGADLKVDAARDLSDICAAQIPIHLHSGVKKSSNIDIEEGVLFTTYTTLGQADQARLKQIIAWLGTDFDGAILLDESHKAKNVEKNTQTGRAVFDLQNKLPLARVVYCSATAVSEPSNLAYMTRLGLWGAGTCFDEGDSNKSFKCWNDSMTACGIGTMELTALHLKQEGALMCRTLSYDSAEFVLDRINVDAAMYDSAVALWQDVWAEFNKGVANRNMDITLQPGVVVYNKNGINIKGSTETALHQLFWSAHQTFFKSLCMAIKVDRAVELAKAAVESGHCAVIGLQSTGDARTSSAVGADEATDDFISAPHEVLKTLIFRLFWFKGAVDPRHETHKIAKSPELSDDESDTESVHHRTLPPRASRAARTALRYDTSSDSSDAVAPLEDEEEACWTDTELPTAFSFEAPILPATMAPVMNQAAVEALEASAAEDASAAEESAESEDDTESEDASDEEESEASEEAADAMESIESSDTKVERFNSLMTKAMALSLPGNPLDILLDRLGGAEHVAELTGRTQRLVRAPDGLLHMEKRNTNNTAMKNRNMVEKQAFQDGSKLYAIISDAASVGISLQADRRVPNQRRRVHITLALPWSADRAIQQMGRTHRSNQASAPIYRLLISDVGGEMRFACAVAKRLQTMGAIMNGSRRAGHQGSSSLGFDSFNVDSHEGKSAIRLMYDTLQDPYLKLPFDEPMLSAEERAGLNSDTLDYLTLWRRRSGRYNTQAATSDNLSFREMAAMWLAQAGLDVDDMIGKKAPQRSDVAKFLNRLLGMRITHQRILFDFFTDLLEYMIDIAKRDGTYESGITTINGVTVKKGDVRPLDIKYPGFEPGDVQLVEVNVDRSFSWDEVQELSTTVLEDLASETVQAHLRGHKKRVLMGFFKWSSQTADGRDRVIFCIDPVATIGSHAAAVGSSSSIAVYRAFRGKGTLTRSTIIDHYTALDADKDRDYIQRCWQQELDAPEVFVDAHGVTKVNLEKRNFTYHLLTGKVVHLYPVLDGALKDHSAYGSNGSLRVTLVRETGDWPLTIIGLKLPDFFAHGPKRDWLSAFVRNLQSENVERYMSFAKKRKAISAGSGSKGKKMRRVVA</sequence>
<proteinExistence type="inferred from homology"/>
<name>A0A836CH69_9STRA</name>
<dbReference type="InterPro" id="IPR026937">
    <property type="entry name" value="SBNO_Helicase_C_dom"/>
</dbReference>
<evidence type="ECO:0000313" key="5">
    <source>
        <dbReference type="EMBL" id="KAG5186430.1"/>
    </source>
</evidence>
<protein>
    <submittedName>
        <fullName evidence="5">P-loop containing NTP hydrolase pore-1-domain-containing protein</fullName>
    </submittedName>
</protein>
<dbReference type="InterPro" id="IPR038718">
    <property type="entry name" value="SNF2-like_sf"/>
</dbReference>
<feature type="compositionally biased region" description="Acidic residues" evidence="2">
    <location>
        <begin position="600"/>
        <end position="631"/>
    </location>
</feature>
<feature type="region of interest" description="Disordered" evidence="2">
    <location>
        <begin position="501"/>
        <end position="555"/>
    </location>
</feature>
<dbReference type="GO" id="GO:0005634">
    <property type="term" value="C:nucleus"/>
    <property type="evidence" value="ECO:0007669"/>
    <property type="project" value="TreeGrafter"/>
</dbReference>
<keyword evidence="6" id="KW-1185">Reference proteome</keyword>
<dbReference type="InterPro" id="IPR026741">
    <property type="entry name" value="SNO"/>
</dbReference>
<evidence type="ECO:0000256" key="1">
    <source>
        <dbReference type="ARBA" id="ARBA00006992"/>
    </source>
</evidence>
<dbReference type="Pfam" id="PF13871">
    <property type="entry name" value="Helicase_C_4"/>
    <property type="match status" value="1"/>
</dbReference>
<evidence type="ECO:0000259" key="4">
    <source>
        <dbReference type="Pfam" id="PF13872"/>
    </source>
</evidence>
<dbReference type="Proteomes" id="UP000664859">
    <property type="component" value="Unassembled WGS sequence"/>
</dbReference>
<evidence type="ECO:0000259" key="3">
    <source>
        <dbReference type="Pfam" id="PF13871"/>
    </source>
</evidence>
<gene>
    <name evidence="5" type="ORF">JKP88DRAFT_241037</name>
</gene>
<dbReference type="GO" id="GO:0042393">
    <property type="term" value="F:histone binding"/>
    <property type="evidence" value="ECO:0007669"/>
    <property type="project" value="TreeGrafter"/>
</dbReference>
<dbReference type="EMBL" id="JAFCMP010000112">
    <property type="protein sequence ID" value="KAG5186430.1"/>
    <property type="molecule type" value="Genomic_DNA"/>
</dbReference>
<dbReference type="AlphaFoldDB" id="A0A836CH69"/>
<dbReference type="OrthoDB" id="421838at2759"/>
<evidence type="ECO:0000256" key="2">
    <source>
        <dbReference type="SAM" id="MobiDB-lite"/>
    </source>
</evidence>
<dbReference type="Pfam" id="PF13872">
    <property type="entry name" value="AAA_34"/>
    <property type="match status" value="1"/>
</dbReference>
<dbReference type="Gene3D" id="3.40.50.10810">
    <property type="entry name" value="Tandem AAA-ATPase domain"/>
    <property type="match status" value="1"/>
</dbReference>
<dbReference type="InterPro" id="IPR027417">
    <property type="entry name" value="P-loop_NTPase"/>
</dbReference>
<evidence type="ECO:0000313" key="6">
    <source>
        <dbReference type="Proteomes" id="UP000664859"/>
    </source>
</evidence>
<organism evidence="5 6">
    <name type="scientific">Tribonema minus</name>
    <dbReference type="NCBI Taxonomy" id="303371"/>
    <lineage>
        <taxon>Eukaryota</taxon>
        <taxon>Sar</taxon>
        <taxon>Stramenopiles</taxon>
        <taxon>Ochrophyta</taxon>
        <taxon>PX clade</taxon>
        <taxon>Xanthophyceae</taxon>
        <taxon>Tribonematales</taxon>
        <taxon>Tribonemataceae</taxon>
        <taxon>Tribonema</taxon>
    </lineage>
</organism>
<dbReference type="GO" id="GO:0006355">
    <property type="term" value="P:regulation of DNA-templated transcription"/>
    <property type="evidence" value="ECO:0007669"/>
    <property type="project" value="InterPro"/>
</dbReference>
<dbReference type="SUPFAM" id="SSF52540">
    <property type="entry name" value="P-loop containing nucleoside triphosphate hydrolases"/>
    <property type="match status" value="2"/>
</dbReference>
<comment type="caution">
    <text evidence="5">The sequence shown here is derived from an EMBL/GenBank/DDBJ whole genome shotgun (WGS) entry which is preliminary data.</text>
</comment>
<dbReference type="GO" id="GO:0016787">
    <property type="term" value="F:hydrolase activity"/>
    <property type="evidence" value="ECO:0007669"/>
    <property type="project" value="UniProtKB-KW"/>
</dbReference>
<dbReference type="PANTHER" id="PTHR12706">
    <property type="entry name" value="STRAWBERRY NOTCH-RELATED"/>
    <property type="match status" value="1"/>
</dbReference>
<dbReference type="InterPro" id="IPR039187">
    <property type="entry name" value="SNO_AAA"/>
</dbReference>
<accession>A0A836CH69</accession>
<dbReference type="PANTHER" id="PTHR12706:SF30">
    <property type="entry name" value="PROTEIN STRAWBERRY NOTCH-RELATED"/>
    <property type="match status" value="1"/>
</dbReference>
<dbReference type="Gene3D" id="3.40.50.300">
    <property type="entry name" value="P-loop containing nucleotide triphosphate hydrolases"/>
    <property type="match status" value="1"/>
</dbReference>
<comment type="similarity">
    <text evidence="1">Belongs to the SBNO family.</text>
</comment>
<dbReference type="GO" id="GO:0031490">
    <property type="term" value="F:chromatin DNA binding"/>
    <property type="evidence" value="ECO:0007669"/>
    <property type="project" value="TreeGrafter"/>
</dbReference>
<feature type="region of interest" description="Disordered" evidence="2">
    <location>
        <begin position="591"/>
        <end position="641"/>
    </location>
</feature>
<feature type="domain" description="Strawberry notch AAA" evidence="4">
    <location>
        <begin position="71"/>
        <end position="359"/>
    </location>
</feature>
<feature type="domain" description="Strawberry notch helicase C" evidence="3">
    <location>
        <begin position="661"/>
        <end position="971"/>
    </location>
</feature>